<dbReference type="EMBL" id="UFAJ01000064">
    <property type="protein sequence ID" value="SSD58913.1"/>
    <property type="molecule type" value="Genomic_DNA"/>
</dbReference>
<accession>A0A376B2L1</accession>
<name>A0A376B2L1_9ASCO</name>
<gene>
    <name evidence="2" type="ORF">SCODWIG_00674</name>
</gene>
<evidence type="ECO:0000313" key="3">
    <source>
        <dbReference type="Proteomes" id="UP000262825"/>
    </source>
</evidence>
<feature type="domain" description="Rrn9" evidence="1">
    <location>
        <begin position="14"/>
        <end position="80"/>
    </location>
</feature>
<evidence type="ECO:0000313" key="2">
    <source>
        <dbReference type="EMBL" id="SSD58913.1"/>
    </source>
</evidence>
<protein>
    <recommendedName>
        <fullName evidence="1">Rrn9 domain-containing protein</fullName>
    </recommendedName>
</protein>
<dbReference type="Pfam" id="PF10680">
    <property type="entry name" value="RRN9"/>
    <property type="match status" value="1"/>
</dbReference>
<proteinExistence type="predicted"/>
<dbReference type="InterPro" id="IPR019622">
    <property type="entry name" value="Rrn9_dom"/>
</dbReference>
<organism evidence="2 3">
    <name type="scientific">Saccharomycodes ludwigii</name>
    <dbReference type="NCBI Taxonomy" id="36035"/>
    <lineage>
        <taxon>Eukaryota</taxon>
        <taxon>Fungi</taxon>
        <taxon>Dikarya</taxon>
        <taxon>Ascomycota</taxon>
        <taxon>Saccharomycotina</taxon>
        <taxon>Saccharomycetes</taxon>
        <taxon>Saccharomycodales</taxon>
        <taxon>Saccharomycodaceae</taxon>
        <taxon>Saccharomycodes</taxon>
    </lineage>
</organism>
<dbReference type="Proteomes" id="UP000262825">
    <property type="component" value="Unassembled WGS sequence"/>
</dbReference>
<keyword evidence="3" id="KW-1185">Reference proteome</keyword>
<dbReference type="VEuPathDB" id="FungiDB:SCODWIG_00674"/>
<sequence length="318" mass="37302">MNEVRQYNDILKYLEIQHRQDLATHLYSTFLLKKLLKLANGTDYKHTVLIDRFINCNIKHAWTLWPNENTDINPKTNEVYCDNSISPNINNNRMQMLLIELSSVWSKQLCEKHNRNIDLDLDSLDIPLPIVNKILNRLDCLFKRLVIQQLKVSVDFEENEQKTGYTYNISSEDHPRTDREDKNSHRVFNHMDILTNSMCNTKQQISLIDKVRTLFEVLPNTLFDKSQFKIDDASLQPFENMGKPLDEDPGYIASKKTVKKLRVSKMNITERAKYQNAINKDKIIKDLLAINKTAIRKNSKENKNNKNLYSLDDCLIEK</sequence>
<dbReference type="AlphaFoldDB" id="A0A376B2L1"/>
<evidence type="ECO:0000259" key="1">
    <source>
        <dbReference type="Pfam" id="PF10680"/>
    </source>
</evidence>
<reference evidence="3" key="1">
    <citation type="submission" date="2018-06" db="EMBL/GenBank/DDBJ databases">
        <authorList>
            <person name="Guldener U."/>
        </authorList>
    </citation>
    <scope>NUCLEOTIDE SEQUENCE [LARGE SCALE GENOMIC DNA]</scope>
    <source>
        <strain evidence="3">UTAD17</strain>
    </source>
</reference>